<keyword evidence="1" id="KW-0812">Transmembrane</keyword>
<proteinExistence type="predicted"/>
<evidence type="ECO:0000256" key="1">
    <source>
        <dbReference type="SAM" id="Phobius"/>
    </source>
</evidence>
<dbReference type="EMBL" id="MFEL01000010">
    <property type="protein sequence ID" value="OGE81164.1"/>
    <property type="molecule type" value="Genomic_DNA"/>
</dbReference>
<name>A0A1F5NUC2_9BACT</name>
<evidence type="ECO:0000313" key="3">
    <source>
        <dbReference type="Proteomes" id="UP000178892"/>
    </source>
</evidence>
<dbReference type="AlphaFoldDB" id="A0A1F5NUC2"/>
<sequence length="202" mass="23499">MTVHQAMDRGARIVTVLAMALLVVFAFLALRTSRNAQRKLEESRVEALKLMPDNCAEGSQPVSEKIFENPREAFRCVAPFLDQPWVENRLLEAMHPDPYWALVMYDHYQGEYWAHGVFRQAIRLDPEAAFYFFSYELTGGQHSLDWWEKRIPGVVGDLRKMVIDSVPQRRTEAAKEFLAKMPAFPQREQLLARIDRGLSMRW</sequence>
<gene>
    <name evidence="2" type="ORF">A2720_01320</name>
</gene>
<comment type="caution">
    <text evidence="2">The sequence shown here is derived from an EMBL/GenBank/DDBJ whole genome shotgun (WGS) entry which is preliminary data.</text>
</comment>
<protein>
    <submittedName>
        <fullName evidence="2">Uncharacterized protein</fullName>
    </submittedName>
</protein>
<reference evidence="2 3" key="1">
    <citation type="journal article" date="2016" name="Nat. Commun.">
        <title>Thousands of microbial genomes shed light on interconnected biogeochemical processes in an aquifer system.</title>
        <authorList>
            <person name="Anantharaman K."/>
            <person name="Brown C.T."/>
            <person name="Hug L.A."/>
            <person name="Sharon I."/>
            <person name="Castelle C.J."/>
            <person name="Probst A.J."/>
            <person name="Thomas B.C."/>
            <person name="Singh A."/>
            <person name="Wilkins M.J."/>
            <person name="Karaoz U."/>
            <person name="Brodie E.L."/>
            <person name="Williams K.H."/>
            <person name="Hubbard S.S."/>
            <person name="Banfield J.F."/>
        </authorList>
    </citation>
    <scope>NUCLEOTIDE SEQUENCE [LARGE SCALE GENOMIC DNA]</scope>
</reference>
<dbReference type="STRING" id="1817825.A2720_01320"/>
<evidence type="ECO:0000313" key="2">
    <source>
        <dbReference type="EMBL" id="OGE81164.1"/>
    </source>
</evidence>
<organism evidence="2 3">
    <name type="scientific">Candidatus Doudnabacteria bacterium RIFCSPHIGHO2_01_FULL_46_24</name>
    <dbReference type="NCBI Taxonomy" id="1817825"/>
    <lineage>
        <taxon>Bacteria</taxon>
        <taxon>Candidatus Doudnaibacteriota</taxon>
    </lineage>
</organism>
<accession>A0A1F5NUC2</accession>
<feature type="transmembrane region" description="Helical" evidence="1">
    <location>
        <begin position="12"/>
        <end position="30"/>
    </location>
</feature>
<keyword evidence="1" id="KW-0472">Membrane</keyword>
<keyword evidence="1" id="KW-1133">Transmembrane helix</keyword>
<dbReference type="Proteomes" id="UP000178892">
    <property type="component" value="Unassembled WGS sequence"/>
</dbReference>